<name>A0A445EKI0_ARAHY</name>
<feature type="domain" description="RING-type" evidence="5">
    <location>
        <begin position="51"/>
        <end position="100"/>
    </location>
</feature>
<dbReference type="InterPro" id="IPR001841">
    <property type="entry name" value="Znf_RING"/>
</dbReference>
<keyword evidence="2 4" id="KW-0863">Zinc-finger</keyword>
<dbReference type="Gene3D" id="3.30.40.10">
    <property type="entry name" value="Zinc/RING finger domain, C3HC4 (zinc finger)"/>
    <property type="match status" value="1"/>
</dbReference>
<dbReference type="GO" id="GO:0008270">
    <property type="term" value="F:zinc ion binding"/>
    <property type="evidence" value="ECO:0007669"/>
    <property type="project" value="UniProtKB-KW"/>
</dbReference>
<evidence type="ECO:0000256" key="1">
    <source>
        <dbReference type="ARBA" id="ARBA00022723"/>
    </source>
</evidence>
<dbReference type="AlphaFoldDB" id="A0A445EKI0"/>
<protein>
    <recommendedName>
        <fullName evidence="5">RING-type domain-containing protein</fullName>
    </recommendedName>
</protein>
<accession>A0A445EKI0</accession>
<dbReference type="PANTHER" id="PTHR34451:SF7">
    <property type="entry name" value="PHD FINGER FAMILY PROTEIN"/>
    <property type="match status" value="1"/>
</dbReference>
<dbReference type="STRING" id="3818.A0A445EKI0"/>
<evidence type="ECO:0000256" key="3">
    <source>
        <dbReference type="ARBA" id="ARBA00022833"/>
    </source>
</evidence>
<dbReference type="InterPro" id="IPR013083">
    <property type="entry name" value="Znf_RING/FYVE/PHD"/>
</dbReference>
<keyword evidence="3" id="KW-0862">Zinc</keyword>
<gene>
    <name evidence="6" type="ORF">Ahy_A01g000560</name>
</gene>
<keyword evidence="1" id="KW-0479">Metal-binding</keyword>
<keyword evidence="7" id="KW-1185">Reference proteome</keyword>
<evidence type="ECO:0000256" key="4">
    <source>
        <dbReference type="PROSITE-ProRule" id="PRU00175"/>
    </source>
</evidence>
<sequence>MNPPPPPPSSSCNTCGAFTGGCTFLHSLSYQASSRRYCTDCLLKKNHGLFCPICFQVYDGTLSPHLRLLCLRCPAIAHRSCVTSNSGLPSASYFKCPACSDPNFSYFRPRREGEELDPKSAMISG</sequence>
<evidence type="ECO:0000256" key="2">
    <source>
        <dbReference type="ARBA" id="ARBA00022771"/>
    </source>
</evidence>
<organism evidence="6 7">
    <name type="scientific">Arachis hypogaea</name>
    <name type="common">Peanut</name>
    <dbReference type="NCBI Taxonomy" id="3818"/>
    <lineage>
        <taxon>Eukaryota</taxon>
        <taxon>Viridiplantae</taxon>
        <taxon>Streptophyta</taxon>
        <taxon>Embryophyta</taxon>
        <taxon>Tracheophyta</taxon>
        <taxon>Spermatophyta</taxon>
        <taxon>Magnoliopsida</taxon>
        <taxon>eudicotyledons</taxon>
        <taxon>Gunneridae</taxon>
        <taxon>Pentapetalae</taxon>
        <taxon>rosids</taxon>
        <taxon>fabids</taxon>
        <taxon>Fabales</taxon>
        <taxon>Fabaceae</taxon>
        <taxon>Papilionoideae</taxon>
        <taxon>50 kb inversion clade</taxon>
        <taxon>dalbergioids sensu lato</taxon>
        <taxon>Dalbergieae</taxon>
        <taxon>Pterocarpus clade</taxon>
        <taxon>Arachis</taxon>
    </lineage>
</organism>
<dbReference type="Proteomes" id="UP000289738">
    <property type="component" value="Chromosome A01"/>
</dbReference>
<proteinExistence type="predicted"/>
<comment type="caution">
    <text evidence="6">The sequence shown here is derived from an EMBL/GenBank/DDBJ whole genome shotgun (WGS) entry which is preliminary data.</text>
</comment>
<dbReference type="SUPFAM" id="SSF57903">
    <property type="entry name" value="FYVE/PHD zinc finger"/>
    <property type="match status" value="1"/>
</dbReference>
<dbReference type="EMBL" id="SDMP01000001">
    <property type="protein sequence ID" value="RYR75959.1"/>
    <property type="molecule type" value="Genomic_DNA"/>
</dbReference>
<dbReference type="InterPro" id="IPR011011">
    <property type="entry name" value="Znf_FYVE_PHD"/>
</dbReference>
<dbReference type="PROSITE" id="PS50089">
    <property type="entry name" value="ZF_RING_2"/>
    <property type="match status" value="1"/>
</dbReference>
<evidence type="ECO:0000259" key="5">
    <source>
        <dbReference type="PROSITE" id="PS50089"/>
    </source>
</evidence>
<dbReference type="PANTHER" id="PTHR34451">
    <property type="entry name" value="PHD FINGER FAMILY PROTEIN"/>
    <property type="match status" value="1"/>
</dbReference>
<reference evidence="6 7" key="1">
    <citation type="submission" date="2019-01" db="EMBL/GenBank/DDBJ databases">
        <title>Sequencing of cultivated peanut Arachis hypogaea provides insights into genome evolution and oil improvement.</title>
        <authorList>
            <person name="Chen X."/>
        </authorList>
    </citation>
    <scope>NUCLEOTIDE SEQUENCE [LARGE SCALE GENOMIC DNA]</scope>
    <source>
        <strain evidence="7">cv. Fuhuasheng</strain>
        <tissue evidence="6">Leaves</tissue>
    </source>
</reference>
<evidence type="ECO:0000313" key="7">
    <source>
        <dbReference type="Proteomes" id="UP000289738"/>
    </source>
</evidence>
<evidence type="ECO:0000313" key="6">
    <source>
        <dbReference type="EMBL" id="RYR75959.1"/>
    </source>
</evidence>